<dbReference type="AlphaFoldDB" id="A0A9X1M7D2"/>
<name>A0A9X1M7D2_9MICC</name>
<dbReference type="Proteomes" id="UP001155145">
    <property type="component" value="Unassembled WGS sequence"/>
</dbReference>
<evidence type="ECO:0000256" key="1">
    <source>
        <dbReference type="SAM" id="MobiDB-lite"/>
    </source>
</evidence>
<keyword evidence="2" id="KW-0472">Membrane</keyword>
<dbReference type="EMBL" id="CP094984">
    <property type="protein sequence ID" value="UON91766.1"/>
    <property type="molecule type" value="Genomic_DNA"/>
</dbReference>
<feature type="compositionally biased region" description="Basic residues" evidence="1">
    <location>
        <begin position="137"/>
        <end position="150"/>
    </location>
</feature>
<proteinExistence type="predicted"/>
<feature type="transmembrane region" description="Helical" evidence="2">
    <location>
        <begin position="6"/>
        <end position="32"/>
    </location>
</feature>
<dbReference type="RefSeq" id="WP_227902761.1">
    <property type="nucleotide sequence ID" value="NZ_CP094984.1"/>
</dbReference>
<accession>A0A9X1M7D2</accession>
<keyword evidence="2" id="KW-0812">Transmembrane</keyword>
<evidence type="ECO:0000313" key="4">
    <source>
        <dbReference type="EMBL" id="UON91766.1"/>
    </source>
</evidence>
<reference evidence="3" key="1">
    <citation type="submission" date="2021-10" db="EMBL/GenBank/DDBJ databases">
        <title>Novel species in genus Arthrobacter.</title>
        <authorList>
            <person name="Liu Y."/>
        </authorList>
    </citation>
    <scope>NUCLEOTIDE SEQUENCE</scope>
    <source>
        <strain evidence="5">zg-Y462</strain>
        <strain evidence="3">Zg-Y462</strain>
    </source>
</reference>
<organism evidence="3 6">
    <name type="scientific">Arthrobacter zhangbolii</name>
    <dbReference type="NCBI Taxonomy" id="2886936"/>
    <lineage>
        <taxon>Bacteria</taxon>
        <taxon>Bacillati</taxon>
        <taxon>Actinomycetota</taxon>
        <taxon>Actinomycetes</taxon>
        <taxon>Micrococcales</taxon>
        <taxon>Micrococcaceae</taxon>
        <taxon>Arthrobacter</taxon>
    </lineage>
</organism>
<sequence length="157" mass="18018">MDSPPPIAYIVFGVGLVVLGPVSLVMGIRAYTGRYTSWLALRVATGSTAKHSRLGFVCFWGGLMFTGALAAISLGLVGMPETLVRVIAVLSWSIGLPIAMMHQYFLPKFLRPVLLPQWYREWEAAQFEREEREDQRRRARRQRRREKRRKEKDAARR</sequence>
<feature type="region of interest" description="Disordered" evidence="1">
    <location>
        <begin position="127"/>
        <end position="157"/>
    </location>
</feature>
<feature type="transmembrane region" description="Helical" evidence="2">
    <location>
        <begin position="83"/>
        <end position="101"/>
    </location>
</feature>
<protein>
    <submittedName>
        <fullName evidence="3">Uncharacterized protein</fullName>
    </submittedName>
</protein>
<evidence type="ECO:0000313" key="3">
    <source>
        <dbReference type="EMBL" id="MCC3272371.1"/>
    </source>
</evidence>
<gene>
    <name evidence="3" type="ORF">LJ755_06450</name>
    <name evidence="4" type="ORF">MUK71_14465</name>
</gene>
<evidence type="ECO:0000313" key="5">
    <source>
        <dbReference type="Proteomes" id="UP000829758"/>
    </source>
</evidence>
<dbReference type="Proteomes" id="UP000829758">
    <property type="component" value="Chromosome"/>
</dbReference>
<feature type="compositionally biased region" description="Basic and acidic residues" evidence="1">
    <location>
        <begin position="127"/>
        <end position="136"/>
    </location>
</feature>
<evidence type="ECO:0000313" key="6">
    <source>
        <dbReference type="Proteomes" id="UP001155145"/>
    </source>
</evidence>
<keyword evidence="2" id="KW-1133">Transmembrane helix</keyword>
<evidence type="ECO:0000256" key="2">
    <source>
        <dbReference type="SAM" id="Phobius"/>
    </source>
</evidence>
<feature type="transmembrane region" description="Helical" evidence="2">
    <location>
        <begin position="53"/>
        <end position="77"/>
    </location>
</feature>
<dbReference type="EMBL" id="JAJFZT010000003">
    <property type="protein sequence ID" value="MCC3272371.1"/>
    <property type="molecule type" value="Genomic_DNA"/>
</dbReference>
<keyword evidence="5" id="KW-1185">Reference proteome</keyword>